<keyword evidence="2" id="KW-1185">Reference proteome</keyword>
<evidence type="ECO:0000313" key="2">
    <source>
        <dbReference type="Proteomes" id="UP000002039"/>
    </source>
</evidence>
<name>A0ABX2VR15_AJEDR</name>
<reference evidence="2" key="1">
    <citation type="journal article" date="2015" name="PLoS Genet.">
        <title>The dynamic genome and transcriptome of the human fungal pathogen Blastomyces and close relative Emmonsia.</title>
        <authorList>
            <person name="Munoz J.F."/>
            <person name="Gauthier G.M."/>
            <person name="Desjardins C.A."/>
            <person name="Gallo J.E."/>
            <person name="Holder J."/>
            <person name="Sullivan T.D."/>
            <person name="Marty A.J."/>
            <person name="Carmen J.C."/>
            <person name="Chen Z."/>
            <person name="Ding L."/>
            <person name="Gujja S."/>
            <person name="Magrini V."/>
            <person name="Misas E."/>
            <person name="Mitreva M."/>
            <person name="Priest M."/>
            <person name="Saif S."/>
            <person name="Whiston E.A."/>
            <person name="Young S."/>
            <person name="Zeng Q."/>
            <person name="Goldman W.E."/>
            <person name="Mardis E.R."/>
            <person name="Taylor J.W."/>
            <person name="McEwen J.G."/>
            <person name="Clay O.K."/>
            <person name="Klein B.S."/>
            <person name="Cuomo C.A."/>
        </authorList>
    </citation>
    <scope>NUCLEOTIDE SEQUENCE [LARGE SCALE GENOMIC DNA]</scope>
    <source>
        <strain evidence="2">ER-3 / ATCC MYA-2586</strain>
    </source>
</reference>
<gene>
    <name evidence="1" type="ORF">BDCG_16098</name>
</gene>
<evidence type="ECO:0000313" key="1">
    <source>
        <dbReference type="EMBL" id="OAS99381.1"/>
    </source>
</evidence>
<dbReference type="Proteomes" id="UP000002039">
    <property type="component" value="Unassembled WGS sequence"/>
</dbReference>
<dbReference type="RefSeq" id="XP_045279109.1">
    <property type="nucleotide sequence ID" value="XM_045425363.1"/>
</dbReference>
<protein>
    <submittedName>
        <fullName evidence="1">Uncharacterized protein</fullName>
    </submittedName>
</protein>
<dbReference type="EMBL" id="EQ999973">
    <property type="protein sequence ID" value="OAS99381.1"/>
    <property type="molecule type" value="Genomic_DNA"/>
</dbReference>
<dbReference type="GeneID" id="69030990"/>
<proteinExistence type="predicted"/>
<accession>A0ABX2VR15</accession>
<sequence>MAMLQSSKHPLLGRPPPLPLAACIARQTSGDILSSCYRYISRAQAECRQE</sequence>
<organism evidence="1 2">
    <name type="scientific">Ajellomyces dermatitidis (strain ER-3 / ATCC MYA-2586)</name>
    <name type="common">Blastomyces dermatitidis</name>
    <dbReference type="NCBI Taxonomy" id="559297"/>
    <lineage>
        <taxon>Eukaryota</taxon>
        <taxon>Fungi</taxon>
        <taxon>Dikarya</taxon>
        <taxon>Ascomycota</taxon>
        <taxon>Pezizomycotina</taxon>
        <taxon>Eurotiomycetes</taxon>
        <taxon>Eurotiomycetidae</taxon>
        <taxon>Onygenales</taxon>
        <taxon>Ajellomycetaceae</taxon>
        <taxon>Blastomyces</taxon>
    </lineage>
</organism>